<keyword evidence="2" id="KW-0472">Membrane</keyword>
<proteinExistence type="predicted"/>
<evidence type="ECO:0000259" key="3">
    <source>
        <dbReference type="PROSITE" id="PS51782"/>
    </source>
</evidence>
<gene>
    <name evidence="4" type="ORF">ACFOU2_04270</name>
</gene>
<comment type="caution">
    <text evidence="4">The sequence shown here is derived from an EMBL/GenBank/DDBJ whole genome shotgun (WGS) entry which is preliminary data.</text>
</comment>
<keyword evidence="2" id="KW-0812">Transmembrane</keyword>
<feature type="domain" description="LysM" evidence="3">
    <location>
        <begin position="155"/>
        <end position="201"/>
    </location>
</feature>
<dbReference type="SUPFAM" id="SSF54106">
    <property type="entry name" value="LysM domain"/>
    <property type="match status" value="1"/>
</dbReference>
<dbReference type="PROSITE" id="PS51782">
    <property type="entry name" value="LYSM"/>
    <property type="match status" value="1"/>
</dbReference>
<feature type="compositionally biased region" description="Basic and acidic residues" evidence="1">
    <location>
        <begin position="136"/>
        <end position="150"/>
    </location>
</feature>
<dbReference type="Proteomes" id="UP001595752">
    <property type="component" value="Unassembled WGS sequence"/>
</dbReference>
<dbReference type="Pfam" id="PF01476">
    <property type="entry name" value="LysM"/>
    <property type="match status" value="1"/>
</dbReference>
<organism evidence="4 5">
    <name type="scientific">Bacillus songklensis</name>
    <dbReference type="NCBI Taxonomy" id="1069116"/>
    <lineage>
        <taxon>Bacteria</taxon>
        <taxon>Bacillati</taxon>
        <taxon>Bacillota</taxon>
        <taxon>Bacilli</taxon>
        <taxon>Bacillales</taxon>
        <taxon>Bacillaceae</taxon>
        <taxon>Bacillus</taxon>
    </lineage>
</organism>
<keyword evidence="5" id="KW-1185">Reference proteome</keyword>
<feature type="compositionally biased region" description="Basic and acidic residues" evidence="1">
    <location>
        <begin position="1"/>
        <end position="21"/>
    </location>
</feature>
<evidence type="ECO:0000256" key="1">
    <source>
        <dbReference type="SAM" id="MobiDB-lite"/>
    </source>
</evidence>
<dbReference type="EMBL" id="JBHRZT010000020">
    <property type="protein sequence ID" value="MFC3882755.1"/>
    <property type="molecule type" value="Genomic_DNA"/>
</dbReference>
<accession>A0ABV8AYV7</accession>
<name>A0ABV8AYV7_9BACI</name>
<reference evidence="5" key="1">
    <citation type="journal article" date="2019" name="Int. J. Syst. Evol. Microbiol.">
        <title>The Global Catalogue of Microorganisms (GCM) 10K type strain sequencing project: providing services to taxonomists for standard genome sequencing and annotation.</title>
        <authorList>
            <consortium name="The Broad Institute Genomics Platform"/>
            <consortium name="The Broad Institute Genome Sequencing Center for Infectious Disease"/>
            <person name="Wu L."/>
            <person name="Ma J."/>
        </authorList>
    </citation>
    <scope>NUCLEOTIDE SEQUENCE [LARGE SCALE GENOMIC DNA]</scope>
    <source>
        <strain evidence="5">CCUG 61889</strain>
    </source>
</reference>
<dbReference type="Gene3D" id="3.10.350.10">
    <property type="entry name" value="LysM domain"/>
    <property type="match status" value="1"/>
</dbReference>
<keyword evidence="2" id="KW-1133">Transmembrane helix</keyword>
<dbReference type="CDD" id="cd00118">
    <property type="entry name" value="LysM"/>
    <property type="match status" value="1"/>
</dbReference>
<feature type="transmembrane region" description="Helical" evidence="2">
    <location>
        <begin position="45"/>
        <end position="66"/>
    </location>
</feature>
<evidence type="ECO:0000313" key="5">
    <source>
        <dbReference type="Proteomes" id="UP001595752"/>
    </source>
</evidence>
<feature type="region of interest" description="Disordered" evidence="1">
    <location>
        <begin position="1"/>
        <end position="35"/>
    </location>
</feature>
<sequence length="210" mass="24336">MDRPEREQYQRNSEKERREEAGQTLPPRSKVRREKKKKSKFKLKYPLITVLSIFFISLPIVAYFVYKNYAANQAVLLSFSQEEDETGYEVVDFAEPSDVTVIPQKEKEKPAPEIKQNQSAPLKEQARQSETVFPKEQQEEKTEGGEEQKSSYKIIKHTVQGNETLFSIAMKYYNDVKGTKLIRKWNKLENGKLRQGQVLSIPIKESGSSN</sequence>
<evidence type="ECO:0000313" key="4">
    <source>
        <dbReference type="EMBL" id="MFC3882755.1"/>
    </source>
</evidence>
<feature type="region of interest" description="Disordered" evidence="1">
    <location>
        <begin position="99"/>
        <end position="150"/>
    </location>
</feature>
<evidence type="ECO:0000256" key="2">
    <source>
        <dbReference type="SAM" id="Phobius"/>
    </source>
</evidence>
<dbReference type="SMART" id="SM00257">
    <property type="entry name" value="LysM"/>
    <property type="match status" value="1"/>
</dbReference>
<dbReference type="InterPro" id="IPR036779">
    <property type="entry name" value="LysM_dom_sf"/>
</dbReference>
<dbReference type="RefSeq" id="WP_377912515.1">
    <property type="nucleotide sequence ID" value="NZ_JBHRZT010000020.1"/>
</dbReference>
<protein>
    <submittedName>
        <fullName evidence="4">LysM peptidoglycan-binding domain-containing protein</fullName>
    </submittedName>
</protein>
<dbReference type="InterPro" id="IPR018392">
    <property type="entry name" value="LysM"/>
</dbReference>